<keyword evidence="2" id="KW-0812">Transmembrane</keyword>
<feature type="transmembrane region" description="Helical" evidence="2">
    <location>
        <begin position="20"/>
        <end position="44"/>
    </location>
</feature>
<evidence type="ECO:0000256" key="2">
    <source>
        <dbReference type="SAM" id="Phobius"/>
    </source>
</evidence>
<dbReference type="PANTHER" id="PTHR32309">
    <property type="entry name" value="TYROSINE-PROTEIN KINASE"/>
    <property type="match status" value="1"/>
</dbReference>
<keyword evidence="4" id="KW-1185">Reference proteome</keyword>
<protein>
    <submittedName>
        <fullName evidence="3">Capsule biosynthesis protein</fullName>
    </submittedName>
</protein>
<organism evidence="3 4">
    <name type="scientific">Psittacicella hinzii</name>
    <dbReference type="NCBI Taxonomy" id="2028575"/>
    <lineage>
        <taxon>Bacteria</taxon>
        <taxon>Pseudomonadati</taxon>
        <taxon>Pseudomonadota</taxon>
        <taxon>Gammaproteobacteria</taxon>
        <taxon>Pasteurellales</taxon>
        <taxon>Psittacicellaceae</taxon>
        <taxon>Psittacicella</taxon>
    </lineage>
</organism>
<dbReference type="InterPro" id="IPR050445">
    <property type="entry name" value="Bact_polysacc_biosynth/exp"/>
</dbReference>
<dbReference type="AlphaFoldDB" id="A0A3A1Y3G3"/>
<evidence type="ECO:0000313" key="4">
    <source>
        <dbReference type="Proteomes" id="UP000265691"/>
    </source>
</evidence>
<dbReference type="Proteomes" id="UP000265691">
    <property type="component" value="Unassembled WGS sequence"/>
</dbReference>
<dbReference type="GO" id="GO:0004713">
    <property type="term" value="F:protein tyrosine kinase activity"/>
    <property type="evidence" value="ECO:0007669"/>
    <property type="project" value="TreeGrafter"/>
</dbReference>
<reference evidence="3 4" key="1">
    <citation type="submission" date="2017-08" db="EMBL/GenBank/DDBJ databases">
        <title>Reclassification of Bisgaard taxon 37 and 44.</title>
        <authorList>
            <person name="Christensen H."/>
        </authorList>
    </citation>
    <scope>NUCLEOTIDE SEQUENCE [LARGE SCALE GENOMIC DNA]</scope>
    <source>
        <strain evidence="3 4">B96_3</strain>
    </source>
</reference>
<proteinExistence type="predicted"/>
<accession>A0A3A1Y3G3</accession>
<feature type="transmembrane region" description="Helical" evidence="2">
    <location>
        <begin position="344"/>
        <end position="368"/>
    </location>
</feature>
<dbReference type="EMBL" id="NRHC01000043">
    <property type="protein sequence ID" value="RIY32872.1"/>
    <property type="molecule type" value="Genomic_DNA"/>
</dbReference>
<dbReference type="OrthoDB" id="5497849at2"/>
<keyword evidence="2" id="KW-1133">Transmembrane helix</keyword>
<keyword evidence="1" id="KW-0175">Coiled coil</keyword>
<keyword evidence="2" id="KW-0472">Membrane</keyword>
<evidence type="ECO:0000256" key="1">
    <source>
        <dbReference type="SAM" id="Coils"/>
    </source>
</evidence>
<evidence type="ECO:0000313" key="3">
    <source>
        <dbReference type="EMBL" id="RIY32872.1"/>
    </source>
</evidence>
<dbReference type="GO" id="GO:0005886">
    <property type="term" value="C:plasma membrane"/>
    <property type="evidence" value="ECO:0007669"/>
    <property type="project" value="TreeGrafter"/>
</dbReference>
<dbReference type="PANTHER" id="PTHR32309:SF13">
    <property type="entry name" value="FERRIC ENTEROBACTIN TRANSPORT PROTEIN FEPE"/>
    <property type="match status" value="1"/>
</dbReference>
<gene>
    <name evidence="3" type="ORF">CKF54_04040</name>
</gene>
<sequence length="373" mass="41882">MIKKWLNLAVTRFKKLKPLFVFLVVLPTTISVIYFGIIASKVYVSESTFVVRSANNQATISTMGSLLSSVGVNKSIDDAYSVQSYITSRAALHTLEGTVDVRDYYSKQGDWFSRFNTLRLNNSQEAFYQYFREKVSIRVDPVSGIATLRVKAYKPEEGQEINSRLISIAENRVNELNTRALNDAITFAKNNVERAQEYSLQTAKALMDFRIANKIFDVNAQTQALLQLIESLQADIVKNQAQISQLKASSPDSLQIKTLESRNRSLEHEIEVQMQKIVGDDSSLVGQSVVYQRLSLENSMAVEQLTSAISSLQAAQDEAMRKQLYLEVISPASNPDEAELPNRFYNILATFIIGLLLYGLTSLIIASVREHKN</sequence>
<feature type="coiled-coil region" evidence="1">
    <location>
        <begin position="229"/>
        <end position="276"/>
    </location>
</feature>
<comment type="caution">
    <text evidence="3">The sequence shown here is derived from an EMBL/GenBank/DDBJ whole genome shotgun (WGS) entry which is preliminary data.</text>
</comment>
<name>A0A3A1Y3G3_9GAMM</name>